<dbReference type="InterPro" id="IPR020946">
    <property type="entry name" value="Flavin_mOase-like"/>
</dbReference>
<dbReference type="EC" id="1.-.-.-" evidence="7"/>
<evidence type="ECO:0000256" key="2">
    <source>
        <dbReference type="ARBA" id="ARBA00022630"/>
    </source>
</evidence>
<name>A0A3P5YFF4_BRACM</name>
<evidence type="ECO:0000313" key="8">
    <source>
        <dbReference type="EMBL" id="VDC59641.1"/>
    </source>
</evidence>
<dbReference type="AlphaFoldDB" id="A0A3P5YFF4"/>
<evidence type="ECO:0000256" key="1">
    <source>
        <dbReference type="ARBA" id="ARBA00009183"/>
    </source>
</evidence>
<dbReference type="GO" id="GO:0050661">
    <property type="term" value="F:NADP binding"/>
    <property type="evidence" value="ECO:0007669"/>
    <property type="project" value="InterPro"/>
</dbReference>
<dbReference type="PRINTS" id="PR00370">
    <property type="entry name" value="FMOXYGENASE"/>
</dbReference>
<keyword evidence="3 7" id="KW-0274">FAD</keyword>
<evidence type="ECO:0000256" key="7">
    <source>
        <dbReference type="RuleBase" id="RU361177"/>
    </source>
</evidence>
<dbReference type="Pfam" id="PF00743">
    <property type="entry name" value="FMO-like"/>
    <property type="match status" value="2"/>
</dbReference>
<dbReference type="InterPro" id="IPR036188">
    <property type="entry name" value="FAD/NAD-bd_sf"/>
</dbReference>
<evidence type="ECO:0000256" key="5">
    <source>
        <dbReference type="ARBA" id="ARBA00023002"/>
    </source>
</evidence>
<dbReference type="EMBL" id="LR031568">
    <property type="protein sequence ID" value="VDC59641.1"/>
    <property type="molecule type" value="Genomic_DNA"/>
</dbReference>
<dbReference type="SUPFAM" id="SSF51905">
    <property type="entry name" value="FAD/NAD(P)-binding domain"/>
    <property type="match status" value="2"/>
</dbReference>
<dbReference type="InterPro" id="IPR050346">
    <property type="entry name" value="FMO-like"/>
</dbReference>
<evidence type="ECO:0000256" key="4">
    <source>
        <dbReference type="ARBA" id="ARBA00022857"/>
    </source>
</evidence>
<comment type="similarity">
    <text evidence="1 7">Belongs to the FMO family.</text>
</comment>
<organism evidence="8">
    <name type="scientific">Brassica campestris</name>
    <name type="common">Field mustard</name>
    <dbReference type="NCBI Taxonomy" id="3711"/>
    <lineage>
        <taxon>Eukaryota</taxon>
        <taxon>Viridiplantae</taxon>
        <taxon>Streptophyta</taxon>
        <taxon>Embryophyta</taxon>
        <taxon>Tracheophyta</taxon>
        <taxon>Spermatophyta</taxon>
        <taxon>Magnoliopsida</taxon>
        <taxon>eudicotyledons</taxon>
        <taxon>Gunneridae</taxon>
        <taxon>Pentapetalae</taxon>
        <taxon>rosids</taxon>
        <taxon>malvids</taxon>
        <taxon>Brassicales</taxon>
        <taxon>Brassicaceae</taxon>
        <taxon>Brassiceae</taxon>
        <taxon>Brassica</taxon>
    </lineage>
</organism>
<evidence type="ECO:0000256" key="3">
    <source>
        <dbReference type="ARBA" id="ARBA00022827"/>
    </source>
</evidence>
<accession>A0A3P5YFF4</accession>
<keyword evidence="6 7" id="KW-0503">Monooxygenase</keyword>
<dbReference type="InterPro" id="IPR000960">
    <property type="entry name" value="Flavin_mOase"/>
</dbReference>
<keyword evidence="5 7" id="KW-0560">Oxidoreductase</keyword>
<gene>
    <name evidence="8" type="ORF">BRAA09T37252Z</name>
</gene>
<dbReference type="GO" id="GO:0004499">
    <property type="term" value="F:N,N-dimethylaniline monooxygenase activity"/>
    <property type="evidence" value="ECO:0007669"/>
    <property type="project" value="InterPro"/>
</dbReference>
<keyword evidence="2 7" id="KW-0285">Flavoprotein</keyword>
<dbReference type="FunFam" id="3.50.50.60:FF:000099">
    <property type="entry name" value="Flavin-containing monooxygenase"/>
    <property type="match status" value="1"/>
</dbReference>
<dbReference type="GO" id="GO:0050660">
    <property type="term" value="F:flavin adenine dinucleotide binding"/>
    <property type="evidence" value="ECO:0007669"/>
    <property type="project" value="InterPro"/>
</dbReference>
<keyword evidence="4" id="KW-0521">NADP</keyword>
<sequence length="476" mass="54313">MAPSLSPLRSHHVAVIGAGAAGLVAARELRREGHSVVVFERQKQVGGTWIYTDHVEPDPLSVDPTRPVVHSSVYATLRTNLPRECMGYRDFPFVVRSGGDQRRFPSHGEVLAYLQEFAKEFKIEEVIRFETAVERVAPATEGGSGKWRVESTETEKRVRRDEVYDAVVVCNGHYIEPRLAEIPGKERISSWPGKEMHSHNYRTPEPFKDQVVVLIGNSASAVDISRDIAGHAKEVHVAGRSNPADTYIKQPGYINLWMHSMIERVNKDGSVVFQNGQTILVDVIMHCTGYKYHFPFLETNGSVTVDDNRVGPLYKHVFPPELAPWLSFIGIPWQVSPFRLFELQSKWISGVLSGRIILPSKEDMMKDIKSFYATLEAQGIPKRYTHRTQVRMSLLTYASAQKPNRNTLTTFLFEYNDWLASQCGCSETEQWRKEMYLTTGVRKKAHPETYRDEWEDHHLVSQAYQDFSFYTLTCNM</sequence>
<protein>
    <recommendedName>
        <fullName evidence="7">Flavin-containing monooxygenase</fullName>
        <ecNumber evidence="7">1.-.-.-</ecNumber>
    </recommendedName>
</protein>
<evidence type="ECO:0000256" key="6">
    <source>
        <dbReference type="ARBA" id="ARBA00023033"/>
    </source>
</evidence>
<dbReference type="Gene3D" id="3.50.50.60">
    <property type="entry name" value="FAD/NAD(P)-binding domain"/>
    <property type="match status" value="2"/>
</dbReference>
<proteinExistence type="inferred from homology"/>
<dbReference type="PANTHER" id="PTHR23023">
    <property type="entry name" value="DIMETHYLANILINE MONOOXYGENASE"/>
    <property type="match status" value="1"/>
</dbReference>
<reference evidence="8" key="1">
    <citation type="submission" date="2018-11" db="EMBL/GenBank/DDBJ databases">
        <authorList>
            <consortium name="Genoscope - CEA"/>
            <person name="William W."/>
        </authorList>
    </citation>
    <scope>NUCLEOTIDE SEQUENCE</scope>
</reference>
<comment type="cofactor">
    <cofactor evidence="7">
        <name>FAD</name>
        <dbReference type="ChEBI" id="CHEBI:57692"/>
    </cofactor>
</comment>